<accession>F8ADG6</accession>
<evidence type="ECO:0008006" key="3">
    <source>
        <dbReference type="Google" id="ProtNLM"/>
    </source>
</evidence>
<reference evidence="2" key="1">
    <citation type="submission" date="2011-04" db="EMBL/GenBank/DDBJ databases">
        <title>The complete genome of Thermodesulfatator indicus DSM 15286.</title>
        <authorList>
            <person name="Lucas S."/>
            <person name="Copeland A."/>
            <person name="Lapidus A."/>
            <person name="Bruce D."/>
            <person name="Goodwin L."/>
            <person name="Pitluck S."/>
            <person name="Peters L."/>
            <person name="Kyrpides N."/>
            <person name="Mavromatis K."/>
            <person name="Pagani I."/>
            <person name="Ivanova N."/>
            <person name="Saunders L."/>
            <person name="Detter J.C."/>
            <person name="Tapia R."/>
            <person name="Han C."/>
            <person name="Land M."/>
            <person name="Hauser L."/>
            <person name="Markowitz V."/>
            <person name="Cheng J.-F."/>
            <person name="Hugenholtz P."/>
            <person name="Woyke T."/>
            <person name="Wu D."/>
            <person name="Spring S."/>
            <person name="Schroeder M."/>
            <person name="Brambilla E."/>
            <person name="Klenk H.-P."/>
            <person name="Eisen J.A."/>
        </authorList>
    </citation>
    <scope>NUCLEOTIDE SEQUENCE [LARGE SCALE GENOMIC DNA]</scope>
    <source>
        <strain evidence="2">DSM 15286 / JCM 11887 / CIR29812</strain>
    </source>
</reference>
<protein>
    <recommendedName>
        <fullName evidence="3">Membrane protein involved in aromatic hydrocarbon degradation</fullName>
    </recommendedName>
</protein>
<dbReference type="InParanoid" id="F8ADG6"/>
<dbReference type="Proteomes" id="UP000006793">
    <property type="component" value="Chromosome"/>
</dbReference>
<reference evidence="1 2" key="2">
    <citation type="journal article" date="2012" name="Stand. Genomic Sci.">
        <title>Complete genome sequence of the thermophilic sulfate-reducing ocean bacterium Thermodesulfatator indicus type strain (CIR29812(T)).</title>
        <authorList>
            <person name="Anderson I."/>
            <person name="Saunders E."/>
            <person name="Lapidus A."/>
            <person name="Nolan M."/>
            <person name="Lucas S."/>
            <person name="Tice H."/>
            <person name="Del Rio T.G."/>
            <person name="Cheng J.F."/>
            <person name="Han C."/>
            <person name="Tapia R."/>
            <person name="Goodwin L.A."/>
            <person name="Pitluck S."/>
            <person name="Liolios K."/>
            <person name="Mavromatis K."/>
            <person name="Pagani I."/>
            <person name="Ivanova N."/>
            <person name="Mikhailova N."/>
            <person name="Pati A."/>
            <person name="Chen A."/>
            <person name="Palaniappan K."/>
            <person name="Land M."/>
            <person name="Hauser L."/>
            <person name="Jeffries C.D."/>
            <person name="Chang Y.J."/>
            <person name="Brambilla E.M."/>
            <person name="Rohde M."/>
            <person name="Spring S."/>
            <person name="Goker M."/>
            <person name="Detter J.C."/>
            <person name="Woyke T."/>
            <person name="Bristow J."/>
            <person name="Eisen J.A."/>
            <person name="Markowitz V."/>
            <person name="Hugenholtz P."/>
            <person name="Kyrpides N.C."/>
            <person name="Klenk H.P."/>
        </authorList>
    </citation>
    <scope>NUCLEOTIDE SEQUENCE [LARGE SCALE GENOMIC DNA]</scope>
    <source>
        <strain evidence="2">DSM 15286 / JCM 11887 / CIR29812</strain>
    </source>
</reference>
<dbReference type="HOGENOM" id="CLU_546011_0_0_0"/>
<dbReference type="KEGG" id="tid:Thein_2135"/>
<dbReference type="AlphaFoldDB" id="F8ADG6"/>
<dbReference type="SUPFAM" id="SSF56935">
    <property type="entry name" value="Porins"/>
    <property type="match status" value="1"/>
</dbReference>
<dbReference type="Gene3D" id="2.40.160.60">
    <property type="entry name" value="Outer membrane protein transport protein (OMPP1/FadL/TodX)"/>
    <property type="match status" value="1"/>
</dbReference>
<dbReference type="RefSeq" id="WP_013908722.1">
    <property type="nucleotide sequence ID" value="NC_015681.1"/>
</dbReference>
<organism evidence="1 2">
    <name type="scientific">Thermodesulfatator indicus (strain DSM 15286 / JCM 11887 / CIR29812)</name>
    <dbReference type="NCBI Taxonomy" id="667014"/>
    <lineage>
        <taxon>Bacteria</taxon>
        <taxon>Pseudomonadati</taxon>
        <taxon>Thermodesulfobacteriota</taxon>
        <taxon>Thermodesulfobacteria</taxon>
        <taxon>Thermodesulfobacteriales</taxon>
        <taxon>Thermodesulfatatoraceae</taxon>
        <taxon>Thermodesulfatator</taxon>
    </lineage>
</organism>
<evidence type="ECO:0000313" key="2">
    <source>
        <dbReference type="Proteomes" id="UP000006793"/>
    </source>
</evidence>
<dbReference type="eggNOG" id="COG2067">
    <property type="taxonomic scope" value="Bacteria"/>
</dbReference>
<evidence type="ECO:0000313" key="1">
    <source>
        <dbReference type="EMBL" id="AEH45983.1"/>
    </source>
</evidence>
<dbReference type="PaxDb" id="667014-Thein_2135"/>
<dbReference type="InterPro" id="IPR032811">
    <property type="entry name" value="Put_conjugal_transfer"/>
</dbReference>
<name>F8ADG6_THEID</name>
<keyword evidence="2" id="KW-1185">Reference proteome</keyword>
<dbReference type="EMBL" id="CP002683">
    <property type="protein sequence ID" value="AEH45983.1"/>
    <property type="molecule type" value="Genomic_DNA"/>
</dbReference>
<sequence length="445" mass="48356">MFKKVKILVFLMLVWPCLAWGMEFQPIGFEPLSMGGAGVASARGSFATYYNPALLGIHRYGTQISISAGVGIREVNLVDHIDKLADVGIESTIDEAIQYIEDNGLAVIGTGLSPELQDKFKTITSELRAIGTKNGLQLMPTASAGVQIGNFGFGVFGLSEGTAHAVIDPDHLDIIVKAEVTVNGTTQPIYVKYDEEQNQLSLSDLQQYQASSLEYAIDNGLTYLKLTGLAYFEIPVAYAHHIKTQLGDVYLGGAVKLMPGVTFDGQIKVDTESGDISSELKDADKRDTSWGVDLGILYQPRFVKGLSIGLVGKNLNTPEFDTATGDTYKVDPQFRLGLAYDFSAFTFALDADLTQNDTFIPDYKAQYVGGGVNFHPFSWLNVRAGAMQNIAESDEGLILTGGLAFGLKWFQLDLAAQVSTKSGEFSGTSVPRYTRIQLSLVSKWF</sequence>
<gene>
    <name evidence="1" type="ordered locus">Thein_2135</name>
</gene>
<proteinExistence type="predicted"/>
<dbReference type="OrthoDB" id="5391531at2"/>
<dbReference type="Pfam" id="PF13729">
    <property type="entry name" value="TraF_2"/>
    <property type="match status" value="1"/>
</dbReference>